<dbReference type="SUPFAM" id="SSF53254">
    <property type="entry name" value="Phosphoglycerate mutase-like"/>
    <property type="match status" value="1"/>
</dbReference>
<dbReference type="Proteomes" id="UP000321805">
    <property type="component" value="Chromosome"/>
</dbReference>
<dbReference type="KEGG" id="bsol:FSW04_11235"/>
<evidence type="ECO:0000313" key="2">
    <source>
        <dbReference type="EMBL" id="QEC48084.1"/>
    </source>
</evidence>
<dbReference type="InterPro" id="IPR013078">
    <property type="entry name" value="His_Pase_superF_clade-1"/>
</dbReference>
<name>A0A5B8U4R3_9ACTN</name>
<feature type="compositionally biased region" description="Basic and acidic residues" evidence="1">
    <location>
        <begin position="87"/>
        <end position="100"/>
    </location>
</feature>
<proteinExistence type="predicted"/>
<dbReference type="OrthoDB" id="280692at2"/>
<sequence>MPSVLLVRHGQASYGGEDYDVLSEIGHRQAAVLAGELQRRGVDIHRLVSGGLNRQRDTAAAFAATTGLEVEVDPGWDEYDSQDVLTHHSTSDARLDRKPGEPTTSISSRDFQDLLDGVLTDWITAGDASPAAEPWTAFDARVRAAMDRVIDSLGSGQTALVVSSGGTIGGICAALLGMPPTDLVTFNRVAVNTGITRLVSGRSGVTLVTFNEHGHLDGMGPELRTYR</sequence>
<dbReference type="PANTHER" id="PTHR48100">
    <property type="entry name" value="BROAD-SPECIFICITY PHOSPHATASE YOR283W-RELATED"/>
    <property type="match status" value="1"/>
</dbReference>
<dbReference type="SMART" id="SM00855">
    <property type="entry name" value="PGAM"/>
    <property type="match status" value="1"/>
</dbReference>
<dbReference type="Gene3D" id="3.40.50.1240">
    <property type="entry name" value="Phosphoglycerate mutase-like"/>
    <property type="match status" value="1"/>
</dbReference>
<dbReference type="EMBL" id="CP042430">
    <property type="protein sequence ID" value="QEC48084.1"/>
    <property type="molecule type" value="Genomic_DNA"/>
</dbReference>
<accession>A0A5B8U4R3</accession>
<dbReference type="PANTHER" id="PTHR48100:SF1">
    <property type="entry name" value="HISTIDINE PHOSPHATASE FAMILY PROTEIN-RELATED"/>
    <property type="match status" value="1"/>
</dbReference>
<feature type="region of interest" description="Disordered" evidence="1">
    <location>
        <begin position="87"/>
        <end position="107"/>
    </location>
</feature>
<dbReference type="GO" id="GO:0016791">
    <property type="term" value="F:phosphatase activity"/>
    <property type="evidence" value="ECO:0007669"/>
    <property type="project" value="TreeGrafter"/>
</dbReference>
<dbReference type="AlphaFoldDB" id="A0A5B8U4R3"/>
<gene>
    <name evidence="2" type="ORF">FSW04_11235</name>
</gene>
<organism evidence="2 3">
    <name type="scientific">Baekduia soli</name>
    <dbReference type="NCBI Taxonomy" id="496014"/>
    <lineage>
        <taxon>Bacteria</taxon>
        <taxon>Bacillati</taxon>
        <taxon>Actinomycetota</taxon>
        <taxon>Thermoleophilia</taxon>
        <taxon>Solirubrobacterales</taxon>
        <taxon>Baekduiaceae</taxon>
        <taxon>Baekduia</taxon>
    </lineage>
</organism>
<protein>
    <submittedName>
        <fullName evidence="2">Histidine phosphatase family protein</fullName>
    </submittedName>
</protein>
<dbReference type="InterPro" id="IPR029033">
    <property type="entry name" value="His_PPase_superfam"/>
</dbReference>
<dbReference type="RefSeq" id="WP_146919264.1">
    <property type="nucleotide sequence ID" value="NZ_CP042430.1"/>
</dbReference>
<dbReference type="InterPro" id="IPR050275">
    <property type="entry name" value="PGM_Phosphatase"/>
</dbReference>
<evidence type="ECO:0000313" key="3">
    <source>
        <dbReference type="Proteomes" id="UP000321805"/>
    </source>
</evidence>
<dbReference type="Pfam" id="PF00300">
    <property type="entry name" value="His_Phos_1"/>
    <property type="match status" value="1"/>
</dbReference>
<evidence type="ECO:0000256" key="1">
    <source>
        <dbReference type="SAM" id="MobiDB-lite"/>
    </source>
</evidence>
<reference evidence="2 3" key="1">
    <citation type="journal article" date="2018" name="J. Microbiol.">
        <title>Baekduia soli gen. nov., sp. nov., a novel bacterium isolated from the soil of Baekdu Mountain and proposal of a novel family name, Baekduiaceae fam. nov.</title>
        <authorList>
            <person name="An D.S."/>
            <person name="Siddiqi M.Z."/>
            <person name="Kim K.H."/>
            <person name="Yu H.S."/>
            <person name="Im W.T."/>
        </authorList>
    </citation>
    <scope>NUCLEOTIDE SEQUENCE [LARGE SCALE GENOMIC DNA]</scope>
    <source>
        <strain evidence="2 3">BR7-21</strain>
    </source>
</reference>
<dbReference type="GO" id="GO:0005737">
    <property type="term" value="C:cytoplasm"/>
    <property type="evidence" value="ECO:0007669"/>
    <property type="project" value="TreeGrafter"/>
</dbReference>
<keyword evidence="3" id="KW-1185">Reference proteome</keyword>